<reference evidence="2" key="1">
    <citation type="submission" date="2019-11" db="EMBL/GenBank/DDBJ databases">
        <authorList>
            <person name="Feng L."/>
        </authorList>
    </citation>
    <scope>NUCLEOTIDE SEQUENCE</scope>
    <source>
        <strain evidence="2">PgorbachiiLFYP46</strain>
    </source>
</reference>
<dbReference type="InterPro" id="IPR016181">
    <property type="entry name" value="Acyl_CoA_acyltransferase"/>
</dbReference>
<dbReference type="Gene3D" id="3.40.630.30">
    <property type="match status" value="1"/>
</dbReference>
<proteinExistence type="predicted"/>
<dbReference type="CDD" id="cd04301">
    <property type="entry name" value="NAT_SF"/>
    <property type="match status" value="1"/>
</dbReference>
<dbReference type="RefSeq" id="WP_156701398.1">
    <property type="nucleotide sequence ID" value="NZ_CACRUP010000013.1"/>
</dbReference>
<feature type="domain" description="N-acetyltransferase" evidence="1">
    <location>
        <begin position="160"/>
        <end position="227"/>
    </location>
</feature>
<dbReference type="GO" id="GO:0016747">
    <property type="term" value="F:acyltransferase activity, transferring groups other than amino-acyl groups"/>
    <property type="evidence" value="ECO:0007669"/>
    <property type="project" value="InterPro"/>
</dbReference>
<dbReference type="SUPFAM" id="SSF55729">
    <property type="entry name" value="Acyl-CoA N-acyltransferases (Nat)"/>
    <property type="match status" value="1"/>
</dbReference>
<evidence type="ECO:0000259" key="1">
    <source>
        <dbReference type="Pfam" id="PF13673"/>
    </source>
</evidence>
<dbReference type="Pfam" id="PF13673">
    <property type="entry name" value="Acetyltransf_10"/>
    <property type="match status" value="1"/>
</dbReference>
<protein>
    <recommendedName>
        <fullName evidence="1">N-acetyltransferase domain-containing protein</fullName>
    </recommendedName>
</protein>
<accession>A0A6N3B2I4</accession>
<gene>
    <name evidence="2" type="ORF">PGLFYP46_01515</name>
</gene>
<dbReference type="AlphaFoldDB" id="A0A6N3B2I4"/>
<sequence>MEKFKSIEELESLLYKYKDSFNNDYMNKNMYLENFNDLYYSDEGDLYIFIKKENLWKTYFYLKAYNNLEFKENLVTEVVGRNPEIEALLKIGFSKYLTRVRFKLKRKEEYFSKRVTFIDDFNFVKDGINSFDKISGNRQSDEEILKSIADKKVIGIKDLGFLQFSIGQYEETIEHLYVRDDARGKGIAREILKHYISNFTEKKRSTVWANEGYFVENLYLDCGYEKDKIKSIVLTY</sequence>
<name>A0A6N3B2I4_9FIRM</name>
<organism evidence="2">
    <name type="scientific">Peptoniphilus gorbachii</name>
    <dbReference type="NCBI Taxonomy" id="411567"/>
    <lineage>
        <taxon>Bacteria</taxon>
        <taxon>Bacillati</taxon>
        <taxon>Bacillota</taxon>
        <taxon>Tissierellia</taxon>
        <taxon>Tissierellales</taxon>
        <taxon>Peptoniphilaceae</taxon>
        <taxon>Peptoniphilus</taxon>
    </lineage>
</organism>
<evidence type="ECO:0000313" key="2">
    <source>
        <dbReference type="EMBL" id="VYT96046.1"/>
    </source>
</evidence>
<dbReference type="InterPro" id="IPR000182">
    <property type="entry name" value="GNAT_dom"/>
</dbReference>
<dbReference type="EMBL" id="CACRUP010000013">
    <property type="protein sequence ID" value="VYT96046.1"/>
    <property type="molecule type" value="Genomic_DNA"/>
</dbReference>